<dbReference type="PROSITE" id="PS50801">
    <property type="entry name" value="STAS"/>
    <property type="match status" value="1"/>
</dbReference>
<feature type="transmembrane region" description="Helical" evidence="5">
    <location>
        <begin position="246"/>
        <end position="265"/>
    </location>
</feature>
<evidence type="ECO:0000256" key="4">
    <source>
        <dbReference type="ARBA" id="ARBA00023136"/>
    </source>
</evidence>
<evidence type="ECO:0000256" key="2">
    <source>
        <dbReference type="ARBA" id="ARBA00022692"/>
    </source>
</evidence>
<dbReference type="RefSeq" id="WP_378936554.1">
    <property type="nucleotide sequence ID" value="NZ_JBHLVO010000019.1"/>
</dbReference>
<feature type="transmembrane region" description="Helical" evidence="5">
    <location>
        <begin position="285"/>
        <end position="303"/>
    </location>
</feature>
<gene>
    <name evidence="7" type="ORF">ACFFIX_18250</name>
</gene>
<feature type="transmembrane region" description="Helical" evidence="5">
    <location>
        <begin position="377"/>
        <end position="407"/>
    </location>
</feature>
<evidence type="ECO:0000256" key="3">
    <source>
        <dbReference type="ARBA" id="ARBA00022989"/>
    </source>
</evidence>
<feature type="transmembrane region" description="Helical" evidence="5">
    <location>
        <begin position="131"/>
        <end position="152"/>
    </location>
</feature>
<dbReference type="InterPro" id="IPR011547">
    <property type="entry name" value="SLC26A/SulP_dom"/>
</dbReference>
<evidence type="ECO:0000256" key="5">
    <source>
        <dbReference type="SAM" id="Phobius"/>
    </source>
</evidence>
<feature type="domain" description="STAS" evidence="6">
    <location>
        <begin position="432"/>
        <end position="545"/>
    </location>
</feature>
<accession>A0ABV6GI46</accession>
<keyword evidence="8" id="KW-1185">Reference proteome</keyword>
<feature type="transmembrane region" description="Helical" evidence="5">
    <location>
        <begin position="323"/>
        <end position="356"/>
    </location>
</feature>
<dbReference type="PANTHER" id="PTHR11814">
    <property type="entry name" value="SULFATE TRANSPORTER"/>
    <property type="match status" value="1"/>
</dbReference>
<dbReference type="Gene3D" id="3.30.750.24">
    <property type="entry name" value="STAS domain"/>
    <property type="match status" value="1"/>
</dbReference>
<dbReference type="SUPFAM" id="SSF52091">
    <property type="entry name" value="SpoIIaa-like"/>
    <property type="match status" value="1"/>
</dbReference>
<evidence type="ECO:0000313" key="8">
    <source>
        <dbReference type="Proteomes" id="UP001589854"/>
    </source>
</evidence>
<dbReference type="InterPro" id="IPR036513">
    <property type="entry name" value="STAS_dom_sf"/>
</dbReference>
<protein>
    <submittedName>
        <fullName evidence="7">SulP family inorganic anion transporter</fullName>
    </submittedName>
</protein>
<feature type="transmembrane region" description="Helical" evidence="5">
    <location>
        <begin position="44"/>
        <end position="60"/>
    </location>
</feature>
<evidence type="ECO:0000256" key="1">
    <source>
        <dbReference type="ARBA" id="ARBA00004141"/>
    </source>
</evidence>
<evidence type="ECO:0000313" key="7">
    <source>
        <dbReference type="EMBL" id="MFC0273349.1"/>
    </source>
</evidence>
<comment type="caution">
    <text evidence="7">The sequence shown here is derived from an EMBL/GenBank/DDBJ whole genome shotgun (WGS) entry which is preliminary data.</text>
</comment>
<dbReference type="InterPro" id="IPR001902">
    <property type="entry name" value="SLC26A/SulP_fam"/>
</dbReference>
<keyword evidence="4 5" id="KW-0472">Membrane</keyword>
<dbReference type="NCBIfam" id="TIGR00815">
    <property type="entry name" value="sulP"/>
    <property type="match status" value="1"/>
</dbReference>
<dbReference type="EMBL" id="JBHLVO010000019">
    <property type="protein sequence ID" value="MFC0273349.1"/>
    <property type="molecule type" value="Genomic_DNA"/>
</dbReference>
<dbReference type="Proteomes" id="UP001589854">
    <property type="component" value="Unassembled WGS sequence"/>
</dbReference>
<dbReference type="Pfam" id="PF00916">
    <property type="entry name" value="Sulfate_transp"/>
    <property type="match status" value="1"/>
</dbReference>
<feature type="transmembrane region" description="Helical" evidence="5">
    <location>
        <begin position="172"/>
        <end position="190"/>
    </location>
</feature>
<comment type="subcellular location">
    <subcellularLocation>
        <location evidence="1">Membrane</location>
        <topology evidence="1">Multi-pass membrane protein</topology>
    </subcellularLocation>
</comment>
<name>A0ABV6GI46_9BACI</name>
<keyword evidence="2 5" id="KW-0812">Transmembrane</keyword>
<reference evidence="7 8" key="1">
    <citation type="submission" date="2024-09" db="EMBL/GenBank/DDBJ databases">
        <authorList>
            <person name="Sun Q."/>
            <person name="Mori K."/>
        </authorList>
    </citation>
    <scope>NUCLEOTIDE SEQUENCE [LARGE SCALE GENOMIC DNA]</scope>
    <source>
        <strain evidence="7 8">CCM 7228</strain>
    </source>
</reference>
<dbReference type="InterPro" id="IPR002645">
    <property type="entry name" value="STAS_dom"/>
</dbReference>
<feature type="transmembrane region" description="Helical" evidence="5">
    <location>
        <begin position="92"/>
        <end position="119"/>
    </location>
</feature>
<sequence length="570" mass="63507">MIRAFVRNYPSSMIKRDVIAALTIAVMLIPQGMAYAILAGVPPVMGLYASTIPLFIYAFLGSSKHLSIGPVAITSLLVFSGVSPYAEPGSSLYISMVIVLATMVGVIQMLFGLLGLGFIVKFIPHSVMSGYTSAAAIVIGISQLKYMLGIELGNYLQVQFLLLELFHKVNDIQVLALVIGGGCMALLLLMKKWTPKLPSALVAVVVSILTVVFFHLETHHLRVVGHIPSGFPDFSIPDFSMEMVKMLAPMALTIALLGFMESLSIGKAVAKKEKYYIHPNKELKALGLANIIGSCFASFPVNGSFSRTAVNHQAGGATKMTAIITGMLVLITVSFFTSFFYYLPYATLAAIIMVAVYKLIDIPEMKYLFKVKRFEGWIWVATFLTTLFIGIQWGILLGIIFTLVLLIKKSAEPYITQLGYVEKENTFRDISRYPDAITSNEVVILRVDSSLHFANISYLEDKINKLIKKSSAKWFIIEMSGVNDIDTVSIQRLEELIDFYRGKGVTVLFANMKGSVRETLIKVEWQEKYKEQRNHFTVEQLLKEKGIRSYFDPTIQYISSTKEWKNDFTI</sequence>
<dbReference type="CDD" id="cd07042">
    <property type="entry name" value="STAS_SulP_like_sulfate_transporter"/>
    <property type="match status" value="1"/>
</dbReference>
<organism evidence="7 8">
    <name type="scientific">Metabacillus herbersteinensis</name>
    <dbReference type="NCBI Taxonomy" id="283816"/>
    <lineage>
        <taxon>Bacteria</taxon>
        <taxon>Bacillati</taxon>
        <taxon>Bacillota</taxon>
        <taxon>Bacilli</taxon>
        <taxon>Bacillales</taxon>
        <taxon>Bacillaceae</taxon>
        <taxon>Metabacillus</taxon>
    </lineage>
</organism>
<keyword evidence="3 5" id="KW-1133">Transmembrane helix</keyword>
<feature type="transmembrane region" description="Helical" evidence="5">
    <location>
        <begin position="197"/>
        <end position="216"/>
    </location>
</feature>
<evidence type="ECO:0000259" key="6">
    <source>
        <dbReference type="PROSITE" id="PS50801"/>
    </source>
</evidence>
<dbReference type="Pfam" id="PF01740">
    <property type="entry name" value="STAS"/>
    <property type="match status" value="1"/>
</dbReference>
<feature type="transmembrane region" description="Helical" evidence="5">
    <location>
        <begin position="67"/>
        <end position="86"/>
    </location>
</feature>
<proteinExistence type="predicted"/>